<dbReference type="EMBL" id="PYDT01000011">
    <property type="protein sequence ID" value="THU44499.1"/>
    <property type="molecule type" value="Genomic_DNA"/>
</dbReference>
<keyword evidence="2" id="KW-0677">Repeat</keyword>
<dbReference type="PANTHER" id="PTHR47936:SF1">
    <property type="entry name" value="PENTATRICOPEPTIDE REPEAT-CONTAINING PROTEIN GUN1, CHLOROPLASTIC"/>
    <property type="match status" value="1"/>
</dbReference>
<sequence>MWRPPRPPPLRYFLRRLFPGPSPSRSRSLSHSPFPPFCHPIPLPVFSSTIRSFSSSSSSASAVAYSDLARSISADLVKLSSPADPSSSVLDLPGHFSLHFSDVRFNTRLLAEVLDLSPAAGRSAVDLYRWIVRHRSFTPSDESLSFLAHFLGRRKDFKAIADLFSEFRRAVGPLSFRAALDRLVRAGRAAEALRFFDAAPADLGIRRDRSALSSVVATLTEHGFPGYAERAVKRYANEVFPDEEICTALIRGWSAAGKLDEARRLMGEILRGGFELGTPAYNAILDCVCRLCRKKDPLRLQPEAEKILFEMESSGIPRDAETFRVLITNLCKIRKTEDALKLFRKMSGWGCSADAETYLALIRSLFQAARVSEGDEMVGWMRSAGFGDKLDRKAYYGFIKILCGIERVEHAVKVFRLMKGYGHAPGVKTYSLLIEKLAMHNQSDRANALFSEAVARGVPVTPKVYKVDKRYVKVKEKKVKKRLTLPEKMKMKRRRLKMLRLSFVKKPRSLRKMI</sequence>
<feature type="repeat" description="PPR" evidence="3">
    <location>
        <begin position="242"/>
        <end position="276"/>
    </location>
</feature>
<evidence type="ECO:0000256" key="1">
    <source>
        <dbReference type="ARBA" id="ARBA00007626"/>
    </source>
</evidence>
<dbReference type="Gene3D" id="1.25.40.10">
    <property type="entry name" value="Tetratricopeptide repeat domain"/>
    <property type="match status" value="3"/>
</dbReference>
<dbReference type="Pfam" id="PF13041">
    <property type="entry name" value="PPR_2"/>
    <property type="match status" value="1"/>
</dbReference>
<keyword evidence="5" id="KW-1185">Reference proteome</keyword>
<evidence type="ECO:0000256" key="3">
    <source>
        <dbReference type="PROSITE-ProRule" id="PRU00708"/>
    </source>
</evidence>
<evidence type="ECO:0008006" key="6">
    <source>
        <dbReference type="Google" id="ProtNLM"/>
    </source>
</evidence>
<dbReference type="PANTHER" id="PTHR47936">
    <property type="entry name" value="PPR_LONG DOMAIN-CONTAINING PROTEIN"/>
    <property type="match status" value="1"/>
</dbReference>
<dbReference type="Pfam" id="PF01535">
    <property type="entry name" value="PPR"/>
    <property type="match status" value="2"/>
</dbReference>
<dbReference type="FunFam" id="1.25.40.10:FF:000398">
    <property type="entry name" value="pentatricopeptide repeat-containing protein PNM1, mitochondrial"/>
    <property type="match status" value="1"/>
</dbReference>
<dbReference type="InterPro" id="IPR002885">
    <property type="entry name" value="PPR_rpt"/>
</dbReference>
<name>A0A4S8I9Z9_MUSBA</name>
<dbReference type="STRING" id="52838.A0A4S8I9Z9"/>
<evidence type="ECO:0000256" key="2">
    <source>
        <dbReference type="ARBA" id="ARBA00022737"/>
    </source>
</evidence>
<dbReference type="AlphaFoldDB" id="A0A4S8I9Z9"/>
<dbReference type="PROSITE" id="PS51375">
    <property type="entry name" value="PPR"/>
    <property type="match status" value="3"/>
</dbReference>
<dbReference type="NCBIfam" id="TIGR00756">
    <property type="entry name" value="PPR"/>
    <property type="match status" value="3"/>
</dbReference>
<dbReference type="InterPro" id="IPR011990">
    <property type="entry name" value="TPR-like_helical_dom_sf"/>
</dbReference>
<comment type="similarity">
    <text evidence="1">Belongs to the PPR family. P subfamily.</text>
</comment>
<accession>A0A4S8I9Z9</accession>
<evidence type="ECO:0000313" key="4">
    <source>
        <dbReference type="EMBL" id="THU44499.1"/>
    </source>
</evidence>
<evidence type="ECO:0000313" key="5">
    <source>
        <dbReference type="Proteomes" id="UP000317650"/>
    </source>
</evidence>
<comment type="caution">
    <text evidence="4">The sequence shown here is derived from an EMBL/GenBank/DDBJ whole genome shotgun (WGS) entry which is preliminary data.</text>
</comment>
<proteinExistence type="inferred from homology"/>
<gene>
    <name evidence="4" type="ORF">C4D60_Mb02t08020</name>
</gene>
<organism evidence="4 5">
    <name type="scientific">Musa balbisiana</name>
    <name type="common">Banana</name>
    <dbReference type="NCBI Taxonomy" id="52838"/>
    <lineage>
        <taxon>Eukaryota</taxon>
        <taxon>Viridiplantae</taxon>
        <taxon>Streptophyta</taxon>
        <taxon>Embryophyta</taxon>
        <taxon>Tracheophyta</taxon>
        <taxon>Spermatophyta</taxon>
        <taxon>Magnoliopsida</taxon>
        <taxon>Liliopsida</taxon>
        <taxon>Zingiberales</taxon>
        <taxon>Musaceae</taxon>
        <taxon>Musa</taxon>
    </lineage>
</organism>
<reference evidence="4 5" key="1">
    <citation type="journal article" date="2019" name="Nat. Plants">
        <title>Genome sequencing of Musa balbisiana reveals subgenome evolution and function divergence in polyploid bananas.</title>
        <authorList>
            <person name="Yao X."/>
        </authorList>
    </citation>
    <scope>NUCLEOTIDE SEQUENCE [LARGE SCALE GENOMIC DNA]</scope>
    <source>
        <strain evidence="5">cv. DH-PKW</strain>
        <tissue evidence="4">Leaves</tissue>
    </source>
</reference>
<feature type="repeat" description="PPR" evidence="3">
    <location>
        <begin position="391"/>
        <end position="425"/>
    </location>
</feature>
<dbReference type="Proteomes" id="UP000317650">
    <property type="component" value="Chromosome 2"/>
</dbReference>
<feature type="repeat" description="PPR" evidence="3">
    <location>
        <begin position="319"/>
        <end position="353"/>
    </location>
</feature>
<protein>
    <recommendedName>
        <fullName evidence="6">Pentacotripeptide-repeat region of PRORP domain-containing protein</fullName>
    </recommendedName>
</protein>